<dbReference type="Pfam" id="PF00107">
    <property type="entry name" value="ADH_zinc_N"/>
    <property type="match status" value="1"/>
</dbReference>
<evidence type="ECO:0000256" key="4">
    <source>
        <dbReference type="ARBA" id="ARBA00022833"/>
    </source>
</evidence>
<dbReference type="Gene3D" id="3.90.180.10">
    <property type="entry name" value="Medium-chain alcohol dehydrogenases, catalytic domain"/>
    <property type="match status" value="1"/>
</dbReference>
<keyword evidence="3 6" id="KW-0479">Metal-binding</keyword>
<dbReference type="Gene3D" id="3.40.50.720">
    <property type="entry name" value="NAD(P)-binding Rossmann-like Domain"/>
    <property type="match status" value="1"/>
</dbReference>
<comment type="similarity">
    <text evidence="2 6">Belongs to the zinc-containing alcohol dehydrogenase family.</text>
</comment>
<dbReference type="SUPFAM" id="SSF51735">
    <property type="entry name" value="NAD(P)-binding Rossmann-fold domains"/>
    <property type="match status" value="1"/>
</dbReference>
<reference evidence="8 9" key="1">
    <citation type="submission" date="2024-02" db="EMBL/GenBank/DDBJ databases">
        <title>De novo assembly and annotation of 12 fungi associated with fruit tree decline syndrome in Ontario, Canada.</title>
        <authorList>
            <person name="Sulman M."/>
            <person name="Ellouze W."/>
            <person name="Ilyukhin E."/>
        </authorList>
    </citation>
    <scope>NUCLEOTIDE SEQUENCE [LARGE SCALE GENOMIC DNA]</scope>
    <source>
        <strain evidence="8 9">M11/M66-122</strain>
    </source>
</reference>
<dbReference type="PANTHER" id="PTHR43350:SF20">
    <property type="entry name" value="ENOYL REDUCTASE (ER) DOMAIN-CONTAINING PROTEIN"/>
    <property type="match status" value="1"/>
</dbReference>
<dbReference type="FunFam" id="3.40.50.720:FF:000003">
    <property type="entry name" value="S-(hydroxymethyl)glutathione dehydrogenase"/>
    <property type="match status" value="1"/>
</dbReference>
<organism evidence="8 9">
    <name type="scientific">Diatrype stigma</name>
    <dbReference type="NCBI Taxonomy" id="117547"/>
    <lineage>
        <taxon>Eukaryota</taxon>
        <taxon>Fungi</taxon>
        <taxon>Dikarya</taxon>
        <taxon>Ascomycota</taxon>
        <taxon>Pezizomycotina</taxon>
        <taxon>Sordariomycetes</taxon>
        <taxon>Xylariomycetidae</taxon>
        <taxon>Xylariales</taxon>
        <taxon>Diatrypaceae</taxon>
        <taxon>Diatrype</taxon>
    </lineage>
</organism>
<dbReference type="PROSITE" id="PS00059">
    <property type="entry name" value="ADH_ZINC"/>
    <property type="match status" value="1"/>
</dbReference>
<dbReference type="InterPro" id="IPR013149">
    <property type="entry name" value="ADH-like_C"/>
</dbReference>
<dbReference type="InterPro" id="IPR011032">
    <property type="entry name" value="GroES-like_sf"/>
</dbReference>
<accession>A0AAN9V9V5</accession>
<evidence type="ECO:0000256" key="2">
    <source>
        <dbReference type="ARBA" id="ARBA00008072"/>
    </source>
</evidence>
<dbReference type="GO" id="GO:0016491">
    <property type="term" value="F:oxidoreductase activity"/>
    <property type="evidence" value="ECO:0007669"/>
    <property type="project" value="UniProtKB-KW"/>
</dbReference>
<evidence type="ECO:0000256" key="1">
    <source>
        <dbReference type="ARBA" id="ARBA00001947"/>
    </source>
</evidence>
<dbReference type="CDD" id="cd08278">
    <property type="entry name" value="benzyl_alcohol_DH"/>
    <property type="match status" value="1"/>
</dbReference>
<dbReference type="InterPro" id="IPR020843">
    <property type="entry name" value="ER"/>
</dbReference>
<protein>
    <recommendedName>
        <fullName evidence="7">Enoyl reductase (ER) domain-containing protein</fullName>
    </recommendedName>
</protein>
<dbReference type="Pfam" id="PF08240">
    <property type="entry name" value="ADH_N"/>
    <property type="match status" value="1"/>
</dbReference>
<name>A0AAN9V9V5_9PEZI</name>
<dbReference type="GO" id="GO:0008270">
    <property type="term" value="F:zinc ion binding"/>
    <property type="evidence" value="ECO:0007669"/>
    <property type="project" value="InterPro"/>
</dbReference>
<dbReference type="SUPFAM" id="SSF50129">
    <property type="entry name" value="GroES-like"/>
    <property type="match status" value="1"/>
</dbReference>
<evidence type="ECO:0000313" key="8">
    <source>
        <dbReference type="EMBL" id="KAK7756203.1"/>
    </source>
</evidence>
<dbReference type="SMART" id="SM00829">
    <property type="entry name" value="PKS_ER"/>
    <property type="match status" value="1"/>
</dbReference>
<dbReference type="InterPro" id="IPR036291">
    <property type="entry name" value="NAD(P)-bd_dom_sf"/>
</dbReference>
<dbReference type="Proteomes" id="UP001320420">
    <property type="component" value="Unassembled WGS sequence"/>
</dbReference>
<dbReference type="PANTHER" id="PTHR43350">
    <property type="entry name" value="NAD-DEPENDENT ALCOHOL DEHYDROGENASE"/>
    <property type="match status" value="1"/>
</dbReference>
<dbReference type="EMBL" id="JAKJXP020000008">
    <property type="protein sequence ID" value="KAK7756203.1"/>
    <property type="molecule type" value="Genomic_DNA"/>
</dbReference>
<evidence type="ECO:0000256" key="5">
    <source>
        <dbReference type="ARBA" id="ARBA00023002"/>
    </source>
</evidence>
<evidence type="ECO:0000259" key="7">
    <source>
        <dbReference type="SMART" id="SM00829"/>
    </source>
</evidence>
<feature type="domain" description="Enoyl reductase (ER)" evidence="7">
    <location>
        <begin position="18"/>
        <end position="366"/>
    </location>
</feature>
<dbReference type="AlphaFoldDB" id="A0AAN9V9V5"/>
<comment type="cofactor">
    <cofactor evidence="1 6">
        <name>Zn(2+)</name>
        <dbReference type="ChEBI" id="CHEBI:29105"/>
    </cofactor>
</comment>
<keyword evidence="9" id="KW-1185">Reference proteome</keyword>
<proteinExistence type="inferred from homology"/>
<sequence length="382" mass="40386">MESPKNIQTKAYVVARQGDPFVLRDIILDEVQPEELLVEIKYTGLCHTDVVVQHGGMPIGRYPAVLGHEGVGTVLHVGSDVKNKSIVPGDTVLLAFHACAECKTCLDGRWGACPASKEVNFVKTTRRGPGAKSPISLPDGTEVHGQFFGQSSLSKMAVVTEKSVVKVDASADELPHLAPLACGYLTGAGTVLNVLKPQPGHSVAVLGMGAVGLAAMLTAKALGAEQIVAVDIQESKLQAASSLGATHTINTANSPDLESALRDIFPGGLDRIVDTTGVIKLLEASARALAHDGTLALVGIPPPTATMQLNVLEFLVGVKRMLIPQLFQLYRDGKFPIDRIATVYPAGELDRAMEDLKSGHVIKPILSWESIPSGKHTVAARI</sequence>
<dbReference type="InterPro" id="IPR013154">
    <property type="entry name" value="ADH-like_N"/>
</dbReference>
<evidence type="ECO:0000256" key="3">
    <source>
        <dbReference type="ARBA" id="ARBA00022723"/>
    </source>
</evidence>
<comment type="caution">
    <text evidence="8">The sequence shown here is derived from an EMBL/GenBank/DDBJ whole genome shotgun (WGS) entry which is preliminary data.</text>
</comment>
<keyword evidence="4 6" id="KW-0862">Zinc</keyword>
<evidence type="ECO:0000313" key="9">
    <source>
        <dbReference type="Proteomes" id="UP001320420"/>
    </source>
</evidence>
<evidence type="ECO:0000256" key="6">
    <source>
        <dbReference type="RuleBase" id="RU361277"/>
    </source>
</evidence>
<keyword evidence="5" id="KW-0560">Oxidoreductase</keyword>
<gene>
    <name evidence="8" type="ORF">SLS62_001796</name>
</gene>
<dbReference type="InterPro" id="IPR002328">
    <property type="entry name" value="ADH_Zn_CS"/>
</dbReference>